<dbReference type="AlphaFoldDB" id="A0A382EW50"/>
<dbReference type="InterPro" id="IPR011990">
    <property type="entry name" value="TPR-like_helical_dom_sf"/>
</dbReference>
<evidence type="ECO:0000313" key="1">
    <source>
        <dbReference type="EMBL" id="SVB54354.1"/>
    </source>
</evidence>
<reference evidence="1" key="1">
    <citation type="submission" date="2018-05" db="EMBL/GenBank/DDBJ databases">
        <authorList>
            <person name="Lanie J.A."/>
            <person name="Ng W.-L."/>
            <person name="Kazmierczak K.M."/>
            <person name="Andrzejewski T.M."/>
            <person name="Davidsen T.M."/>
            <person name="Wayne K.J."/>
            <person name="Tettelin H."/>
            <person name="Glass J.I."/>
            <person name="Rusch D."/>
            <person name="Podicherti R."/>
            <person name="Tsui H.-C.T."/>
            <person name="Winkler M.E."/>
        </authorList>
    </citation>
    <scope>NUCLEOTIDE SEQUENCE</scope>
</reference>
<accession>A0A382EW50</accession>
<evidence type="ECO:0008006" key="2">
    <source>
        <dbReference type="Google" id="ProtNLM"/>
    </source>
</evidence>
<feature type="non-terminal residue" evidence="1">
    <location>
        <position position="138"/>
    </location>
</feature>
<sequence length="138" mass="15924">MFKILIILFIIVYQMVCTVFSQGLERTFKSRSGNFPIQISGLDLPELKEVPLIRVSPLTLPRLPEWKSTRFLPEDPSWLDRGGKLFKKGIASYYTERPKEALQHFRQVQESYPETSWYAPSLFWSGQLLALDGKLDAA</sequence>
<dbReference type="Gene3D" id="1.25.40.10">
    <property type="entry name" value="Tetratricopeptide repeat domain"/>
    <property type="match status" value="1"/>
</dbReference>
<protein>
    <recommendedName>
        <fullName evidence="2">Tetratricopeptide repeat protein</fullName>
    </recommendedName>
</protein>
<dbReference type="EMBL" id="UINC01046395">
    <property type="protein sequence ID" value="SVB54354.1"/>
    <property type="molecule type" value="Genomic_DNA"/>
</dbReference>
<organism evidence="1">
    <name type="scientific">marine metagenome</name>
    <dbReference type="NCBI Taxonomy" id="408172"/>
    <lineage>
        <taxon>unclassified sequences</taxon>
        <taxon>metagenomes</taxon>
        <taxon>ecological metagenomes</taxon>
    </lineage>
</organism>
<proteinExistence type="predicted"/>
<gene>
    <name evidence="1" type="ORF">METZ01_LOCUS207208</name>
</gene>
<name>A0A382EW50_9ZZZZ</name>